<dbReference type="InterPro" id="IPR027417">
    <property type="entry name" value="P-loop_NTPase"/>
</dbReference>
<evidence type="ECO:0000313" key="1">
    <source>
        <dbReference type="EMBL" id="GAC43700.1"/>
    </source>
</evidence>
<organism evidence="1 2">
    <name type="scientific">Paenibacillus popilliae ATCC 14706</name>
    <dbReference type="NCBI Taxonomy" id="1212764"/>
    <lineage>
        <taxon>Bacteria</taxon>
        <taxon>Bacillati</taxon>
        <taxon>Bacillota</taxon>
        <taxon>Bacilli</taxon>
        <taxon>Bacillales</taxon>
        <taxon>Paenibacillaceae</taxon>
        <taxon>Paenibacillus</taxon>
    </lineage>
</organism>
<accession>M9LKA0</accession>
<evidence type="ECO:0000313" key="2">
    <source>
        <dbReference type="Proteomes" id="UP000029453"/>
    </source>
</evidence>
<name>M9LKA0_PAEPP</name>
<protein>
    <submittedName>
        <fullName evidence="1">Uncharacterized protein</fullName>
    </submittedName>
</protein>
<sequence>MAKEGCSPLSDENKKNIIYLVSGPVGVGKSTTSKKLAHMVKKCVLLEGDSILNMYEYGSETSWEDRLSLTWENILTLTRNFIQNGFNVVIDFVVEDELDWFCKQISDLQVTLKYIVLRADKEKLIERIGMRGDDDLTERSLFLLNKLESTPSNQQFMFDTTLRHTTEIVDVIINDTGFVVEI</sequence>
<proteinExistence type="predicted"/>
<reference evidence="1 2" key="1">
    <citation type="submission" date="2012-10" db="EMBL/GenBank/DDBJ databases">
        <title>Draft Genome Sequence of Paenibacillus popilliae ATCC 14706T.</title>
        <authorList>
            <person name="Iiyama K."/>
            <person name="Mori K."/>
            <person name="Mon H."/>
            <person name="Chieda Y."/>
            <person name="Lee J.M."/>
            <person name="Kusakabe T."/>
            <person name="Tashiro K."/>
            <person name="Asano S."/>
            <person name="Yasunaga-Aoki C."/>
            <person name="Shimizu S."/>
        </authorList>
    </citation>
    <scope>NUCLEOTIDE SEQUENCE [LARGE SCALE GENOMIC DNA]</scope>
    <source>
        <strain evidence="1 2">ATCC 14706</strain>
    </source>
</reference>
<dbReference type="EMBL" id="BALG01000244">
    <property type="protein sequence ID" value="GAC43700.1"/>
    <property type="molecule type" value="Genomic_DNA"/>
</dbReference>
<keyword evidence="2" id="KW-1185">Reference proteome</keyword>
<comment type="caution">
    <text evidence="1">The sequence shown here is derived from an EMBL/GenBank/DDBJ whole genome shotgun (WGS) entry which is preliminary data.</text>
</comment>
<dbReference type="Proteomes" id="UP000029453">
    <property type="component" value="Unassembled WGS sequence"/>
</dbReference>
<gene>
    <name evidence="1" type="ORF">PPOP_3100</name>
</gene>
<dbReference type="AlphaFoldDB" id="M9LKA0"/>
<dbReference type="Pfam" id="PF13671">
    <property type="entry name" value="AAA_33"/>
    <property type="match status" value="1"/>
</dbReference>
<dbReference type="SUPFAM" id="SSF52540">
    <property type="entry name" value="P-loop containing nucleoside triphosphate hydrolases"/>
    <property type="match status" value="1"/>
</dbReference>
<dbReference type="Gene3D" id="3.40.50.300">
    <property type="entry name" value="P-loop containing nucleotide triphosphate hydrolases"/>
    <property type="match status" value="1"/>
</dbReference>